<keyword evidence="3" id="KW-1185">Reference proteome</keyword>
<dbReference type="RefSeq" id="WP_130602295.1">
    <property type="nucleotide sequence ID" value="NZ_CP036200.1"/>
</dbReference>
<feature type="transmembrane region" description="Helical" evidence="1">
    <location>
        <begin position="12"/>
        <end position="34"/>
    </location>
</feature>
<evidence type="ECO:0000313" key="2">
    <source>
        <dbReference type="EMBL" id="QBF84311.1"/>
    </source>
</evidence>
<protein>
    <submittedName>
        <fullName evidence="2">Uncharacterized protein</fullName>
    </submittedName>
</protein>
<accession>A0A411PLD5</accession>
<proteinExistence type="predicted"/>
<sequence length="131" mass="15040">MVEDFKSMPLLLKFITAHGLFCFLFFLSATIPGFDVNFSYKGQSMGYDEIWQNGLGIDLILIGSLFPISAILLLKKWQYCRQFYALIILGTFVILNVNGESFIYLPFALIIPCLLMVYLFKYDKAKVYFGT</sequence>
<dbReference type="OrthoDB" id="6399940at2"/>
<name>A0A411PLD5_9GAMM</name>
<keyword evidence="1" id="KW-0812">Transmembrane</keyword>
<organism evidence="2 3">
    <name type="scientific">Shewanella maritima</name>
    <dbReference type="NCBI Taxonomy" id="2520507"/>
    <lineage>
        <taxon>Bacteria</taxon>
        <taxon>Pseudomonadati</taxon>
        <taxon>Pseudomonadota</taxon>
        <taxon>Gammaproteobacteria</taxon>
        <taxon>Alteromonadales</taxon>
        <taxon>Shewanellaceae</taxon>
        <taxon>Shewanella</taxon>
    </lineage>
</organism>
<reference evidence="2 3" key="1">
    <citation type="submission" date="2019-02" db="EMBL/GenBank/DDBJ databases">
        <title>Shewanella sp. D4-2 isolated from Dokdo Island.</title>
        <authorList>
            <person name="Baek K."/>
        </authorList>
    </citation>
    <scope>NUCLEOTIDE SEQUENCE [LARGE SCALE GENOMIC DNA]</scope>
    <source>
        <strain evidence="2 3">D4-2</strain>
    </source>
</reference>
<dbReference type="KEGG" id="smai:EXU30_17745"/>
<dbReference type="Proteomes" id="UP000291106">
    <property type="component" value="Chromosome"/>
</dbReference>
<keyword evidence="1" id="KW-1133">Transmembrane helix</keyword>
<evidence type="ECO:0000256" key="1">
    <source>
        <dbReference type="SAM" id="Phobius"/>
    </source>
</evidence>
<dbReference type="EMBL" id="CP036200">
    <property type="protein sequence ID" value="QBF84311.1"/>
    <property type="molecule type" value="Genomic_DNA"/>
</dbReference>
<dbReference type="AlphaFoldDB" id="A0A411PLD5"/>
<keyword evidence="1" id="KW-0472">Membrane</keyword>
<feature type="transmembrane region" description="Helical" evidence="1">
    <location>
        <begin position="54"/>
        <end position="74"/>
    </location>
</feature>
<evidence type="ECO:0000313" key="3">
    <source>
        <dbReference type="Proteomes" id="UP000291106"/>
    </source>
</evidence>
<gene>
    <name evidence="2" type="ORF">EXU30_17745</name>
</gene>
<feature type="transmembrane region" description="Helical" evidence="1">
    <location>
        <begin position="103"/>
        <end position="120"/>
    </location>
</feature>
<feature type="transmembrane region" description="Helical" evidence="1">
    <location>
        <begin position="81"/>
        <end position="97"/>
    </location>
</feature>